<dbReference type="AlphaFoldDB" id="A0AAV4DTP7"/>
<keyword evidence="3" id="KW-1185">Reference proteome</keyword>
<comment type="caution">
    <text evidence="2">The sequence shown here is derived from an EMBL/GenBank/DDBJ whole genome shotgun (WGS) entry which is preliminary data.</text>
</comment>
<feature type="compositionally biased region" description="Basic and acidic residues" evidence="1">
    <location>
        <begin position="37"/>
        <end position="50"/>
    </location>
</feature>
<protein>
    <submittedName>
        <fullName evidence="2">Uncharacterized protein</fullName>
    </submittedName>
</protein>
<dbReference type="EMBL" id="BLXT01008311">
    <property type="protein sequence ID" value="GFO47415.1"/>
    <property type="molecule type" value="Genomic_DNA"/>
</dbReference>
<reference evidence="2 3" key="1">
    <citation type="journal article" date="2021" name="Elife">
        <title>Chloroplast acquisition without the gene transfer in kleptoplastic sea slugs, Plakobranchus ocellatus.</title>
        <authorList>
            <person name="Maeda T."/>
            <person name="Takahashi S."/>
            <person name="Yoshida T."/>
            <person name="Shimamura S."/>
            <person name="Takaki Y."/>
            <person name="Nagai Y."/>
            <person name="Toyoda A."/>
            <person name="Suzuki Y."/>
            <person name="Arimoto A."/>
            <person name="Ishii H."/>
            <person name="Satoh N."/>
            <person name="Nishiyama T."/>
            <person name="Hasebe M."/>
            <person name="Maruyama T."/>
            <person name="Minagawa J."/>
            <person name="Obokata J."/>
            <person name="Shigenobu S."/>
        </authorList>
    </citation>
    <scope>NUCLEOTIDE SEQUENCE [LARGE SCALE GENOMIC DNA]</scope>
</reference>
<feature type="non-terminal residue" evidence="2">
    <location>
        <position position="1"/>
    </location>
</feature>
<feature type="region of interest" description="Disordered" evidence="1">
    <location>
        <begin position="36"/>
        <end position="77"/>
    </location>
</feature>
<evidence type="ECO:0000313" key="3">
    <source>
        <dbReference type="Proteomes" id="UP000735302"/>
    </source>
</evidence>
<gene>
    <name evidence="2" type="ORF">PoB_007392000</name>
</gene>
<feature type="region of interest" description="Disordered" evidence="1">
    <location>
        <begin position="129"/>
        <end position="182"/>
    </location>
</feature>
<evidence type="ECO:0000313" key="2">
    <source>
        <dbReference type="EMBL" id="GFO47415.1"/>
    </source>
</evidence>
<accession>A0AAV4DTP7</accession>
<evidence type="ECO:0000256" key="1">
    <source>
        <dbReference type="SAM" id="MobiDB-lite"/>
    </source>
</evidence>
<feature type="compositionally biased region" description="Polar residues" evidence="1">
    <location>
        <begin position="143"/>
        <end position="157"/>
    </location>
</feature>
<organism evidence="2 3">
    <name type="scientific">Plakobranchus ocellatus</name>
    <dbReference type="NCBI Taxonomy" id="259542"/>
    <lineage>
        <taxon>Eukaryota</taxon>
        <taxon>Metazoa</taxon>
        <taxon>Spiralia</taxon>
        <taxon>Lophotrochozoa</taxon>
        <taxon>Mollusca</taxon>
        <taxon>Gastropoda</taxon>
        <taxon>Heterobranchia</taxon>
        <taxon>Euthyneura</taxon>
        <taxon>Panpulmonata</taxon>
        <taxon>Sacoglossa</taxon>
        <taxon>Placobranchoidea</taxon>
        <taxon>Plakobranchidae</taxon>
        <taxon>Plakobranchus</taxon>
    </lineage>
</organism>
<name>A0AAV4DTP7_9GAST</name>
<dbReference type="Proteomes" id="UP000735302">
    <property type="component" value="Unassembled WGS sequence"/>
</dbReference>
<sequence>REDRYCGSRRAGLTVVDVGLEPRHCGCNSVVNQRPVASKETRHPYLDPRSQKFRLTGPPSGQGAGGGARTRDRRVPADLRGDSLAIVLPTLREDTPCRQRTNTACCSFRLWNCFNPPSPISPTRDILSQCSSSPSPISPIGDITSQCSSPLSPISPTRDNESQCSSPPSPISPTRDIEGQCPVRCRQYPPPGISKANVPVRHRQYSPPGI</sequence>
<proteinExistence type="predicted"/>
<feature type="compositionally biased region" description="Low complexity" evidence="1">
    <location>
        <begin position="131"/>
        <end position="140"/>
    </location>
</feature>